<dbReference type="InterPro" id="IPR036196">
    <property type="entry name" value="Ptyr_pPase_sf"/>
</dbReference>
<dbReference type="EMBL" id="CP049888">
    <property type="protein sequence ID" value="QIL50950.1"/>
    <property type="molecule type" value="Genomic_DNA"/>
</dbReference>
<keyword evidence="2" id="KW-0059">Arsenical resistance</keyword>
<evidence type="ECO:0000259" key="6">
    <source>
        <dbReference type="SMART" id="SM00226"/>
    </source>
</evidence>
<dbReference type="SMART" id="SM00226">
    <property type="entry name" value="LMWPc"/>
    <property type="match status" value="1"/>
</dbReference>
<evidence type="ECO:0000256" key="2">
    <source>
        <dbReference type="ARBA" id="ARBA00022849"/>
    </source>
</evidence>
<protein>
    <submittedName>
        <fullName evidence="7">Arsenate reductase (Thioredoxin)</fullName>
        <ecNumber evidence="7">1.20.4.4</ecNumber>
    </submittedName>
</protein>
<keyword evidence="3 7" id="KW-0560">Oxidoreductase</keyword>
<dbReference type="Pfam" id="PF01451">
    <property type="entry name" value="LMWPc"/>
    <property type="match status" value="1"/>
</dbReference>
<dbReference type="PANTHER" id="PTHR43428:SF1">
    <property type="entry name" value="ARSENATE REDUCTASE"/>
    <property type="match status" value="1"/>
</dbReference>
<dbReference type="InterPro" id="IPR023485">
    <property type="entry name" value="Ptyr_pPase"/>
</dbReference>
<accession>A0A6G8B139</accession>
<dbReference type="NCBIfam" id="TIGR02691">
    <property type="entry name" value="arsC_pI258_fam"/>
    <property type="match status" value="1"/>
</dbReference>
<organism evidence="7 8">
    <name type="scientific">Weissella coleopterorum</name>
    <dbReference type="NCBI Taxonomy" id="2714949"/>
    <lineage>
        <taxon>Bacteria</taxon>
        <taxon>Bacillati</taxon>
        <taxon>Bacillota</taxon>
        <taxon>Bacilli</taxon>
        <taxon>Lactobacillales</taxon>
        <taxon>Lactobacillaceae</taxon>
        <taxon>Weissella</taxon>
    </lineage>
</organism>
<dbReference type="Proteomes" id="UP000500741">
    <property type="component" value="Chromosome"/>
</dbReference>
<reference evidence="7 8" key="1">
    <citation type="submission" date="2020-03" db="EMBL/GenBank/DDBJ databases">
        <title>Weissella sp. nov., isolated from Cybister lewisianus.</title>
        <authorList>
            <person name="Hyun D.-W."/>
            <person name="Bae J.-W."/>
        </authorList>
    </citation>
    <scope>NUCLEOTIDE SEQUENCE [LARGE SCALE GENOMIC DNA]</scope>
    <source>
        <strain evidence="7 8">HDW19</strain>
    </source>
</reference>
<dbReference type="GO" id="GO:0046685">
    <property type="term" value="P:response to arsenic-containing substance"/>
    <property type="evidence" value="ECO:0007669"/>
    <property type="project" value="UniProtKB-KW"/>
</dbReference>
<keyword evidence="8" id="KW-1185">Reference proteome</keyword>
<dbReference type="KEGG" id="wco:G7084_06235"/>
<evidence type="ECO:0000256" key="1">
    <source>
        <dbReference type="ARBA" id="ARBA00022490"/>
    </source>
</evidence>
<evidence type="ECO:0000313" key="8">
    <source>
        <dbReference type="Proteomes" id="UP000500741"/>
    </source>
</evidence>
<dbReference type="SUPFAM" id="SSF52788">
    <property type="entry name" value="Phosphotyrosine protein phosphatases I"/>
    <property type="match status" value="1"/>
</dbReference>
<feature type="domain" description="Phosphotyrosine protein phosphatase I" evidence="6">
    <location>
        <begin position="1"/>
        <end position="134"/>
    </location>
</feature>
<dbReference type="InterPro" id="IPR014064">
    <property type="entry name" value="Arsenate_reductase_ArsC"/>
</dbReference>
<sequence>MQLYFLCTGNSCRSQMAEGFAEKYAPSDWIIKSAGVEQHGLNNIAVNVMAENGIDISNNTSDLIDNDYLQSSDYVITLCGDAKDKCPMTSPSVKKEHWPLNDPAQASGTNEEILNVFRSTRDDIDDLVYNFINKIK</sequence>
<dbReference type="GO" id="GO:0004725">
    <property type="term" value="F:protein tyrosine phosphatase activity"/>
    <property type="evidence" value="ECO:0007669"/>
    <property type="project" value="InterPro"/>
</dbReference>
<evidence type="ECO:0000313" key="7">
    <source>
        <dbReference type="EMBL" id="QIL50950.1"/>
    </source>
</evidence>
<gene>
    <name evidence="7" type="primary">arsC</name>
    <name evidence="7" type="ORF">G7084_06235</name>
</gene>
<dbReference type="PANTHER" id="PTHR43428">
    <property type="entry name" value="ARSENATE REDUCTASE"/>
    <property type="match status" value="1"/>
</dbReference>
<evidence type="ECO:0000256" key="5">
    <source>
        <dbReference type="ARBA" id="ARBA00023284"/>
    </source>
</evidence>
<proteinExistence type="predicted"/>
<keyword evidence="4" id="KW-1015">Disulfide bond</keyword>
<keyword evidence="1" id="KW-0963">Cytoplasm</keyword>
<evidence type="ECO:0000256" key="4">
    <source>
        <dbReference type="ARBA" id="ARBA00023157"/>
    </source>
</evidence>
<dbReference type="Gene3D" id="3.40.50.2300">
    <property type="match status" value="1"/>
</dbReference>
<evidence type="ECO:0000256" key="3">
    <source>
        <dbReference type="ARBA" id="ARBA00023002"/>
    </source>
</evidence>
<keyword evidence="5" id="KW-0676">Redox-active center</keyword>
<dbReference type="EC" id="1.20.4.4" evidence="7"/>
<name>A0A6G8B139_9LACO</name>
<dbReference type="CDD" id="cd16345">
    <property type="entry name" value="LMWP_ArsC"/>
    <property type="match status" value="1"/>
</dbReference>
<dbReference type="GO" id="GO:0030612">
    <property type="term" value="F:arsenate reductase (thioredoxin) activity"/>
    <property type="evidence" value="ECO:0007669"/>
    <property type="project" value="UniProtKB-EC"/>
</dbReference>
<dbReference type="AlphaFoldDB" id="A0A6G8B139"/>